<feature type="region of interest" description="Disordered" evidence="1">
    <location>
        <begin position="281"/>
        <end position="319"/>
    </location>
</feature>
<dbReference type="EMBL" id="BPWL01000008">
    <property type="protein sequence ID" value="GJJ12880.1"/>
    <property type="molecule type" value="Genomic_DNA"/>
</dbReference>
<protein>
    <submittedName>
        <fullName evidence="2">Uncharacterized protein</fullName>
    </submittedName>
</protein>
<gene>
    <name evidence="2" type="ORF">Clacol_007126</name>
</gene>
<feature type="compositionally biased region" description="Basic and acidic residues" evidence="1">
    <location>
        <begin position="285"/>
        <end position="294"/>
    </location>
</feature>
<sequence length="319" mass="35400">MARNKKQYTTAPPSPTPIPIPSASMLKPKPKPKPVLKKTATITTRAIVMCRTPALSHIPASPQKTTAPTPKPSSSCKRTINLVEEDELEEDVKIMPLKKAKFVPPVAKGPVFGMGDVIEDGCVSCTNKGKVCHHQDLQNVCCYECQHSRTVCLLVPEMRVLLERKERAIMSKKTKKVIAGSSVAVPNLDPIISLLEDKLNVLIEITHGQQDTQNQLLAKVDLMSTDLCVVADYCRIHNKITLLGLIPDTNLTWKLFSAELVFKANLVDLVDVEDQEILESEEEDTIKGKGKEKEVVEEENKEEKGDHLPSDLNELDRNL</sequence>
<comment type="caution">
    <text evidence="2">The sequence shown here is derived from an EMBL/GenBank/DDBJ whole genome shotgun (WGS) entry which is preliminary data.</text>
</comment>
<dbReference type="AlphaFoldDB" id="A0AAV5ALS8"/>
<accession>A0AAV5ALS8</accession>
<feature type="region of interest" description="Disordered" evidence="1">
    <location>
        <begin position="1"/>
        <end position="36"/>
    </location>
</feature>
<name>A0AAV5ALS8_9AGAM</name>
<dbReference type="Proteomes" id="UP001050691">
    <property type="component" value="Unassembled WGS sequence"/>
</dbReference>
<keyword evidence="3" id="KW-1185">Reference proteome</keyword>
<evidence type="ECO:0000313" key="3">
    <source>
        <dbReference type="Proteomes" id="UP001050691"/>
    </source>
</evidence>
<reference evidence="2" key="1">
    <citation type="submission" date="2021-10" db="EMBL/GenBank/DDBJ databases">
        <title>De novo Genome Assembly of Clathrus columnatus (Basidiomycota, Fungi) Using Illumina and Nanopore Sequence Data.</title>
        <authorList>
            <person name="Ogiso-Tanaka E."/>
            <person name="Itagaki H."/>
            <person name="Hosoya T."/>
            <person name="Hosaka K."/>
        </authorList>
    </citation>
    <scope>NUCLEOTIDE SEQUENCE</scope>
    <source>
        <strain evidence="2">MO-923</strain>
    </source>
</reference>
<organism evidence="2 3">
    <name type="scientific">Clathrus columnatus</name>
    <dbReference type="NCBI Taxonomy" id="1419009"/>
    <lineage>
        <taxon>Eukaryota</taxon>
        <taxon>Fungi</taxon>
        <taxon>Dikarya</taxon>
        <taxon>Basidiomycota</taxon>
        <taxon>Agaricomycotina</taxon>
        <taxon>Agaricomycetes</taxon>
        <taxon>Phallomycetidae</taxon>
        <taxon>Phallales</taxon>
        <taxon>Clathraceae</taxon>
        <taxon>Clathrus</taxon>
    </lineage>
</organism>
<evidence type="ECO:0000256" key="1">
    <source>
        <dbReference type="SAM" id="MobiDB-lite"/>
    </source>
</evidence>
<proteinExistence type="predicted"/>
<evidence type="ECO:0000313" key="2">
    <source>
        <dbReference type="EMBL" id="GJJ12880.1"/>
    </source>
</evidence>
<feature type="compositionally biased region" description="Basic and acidic residues" evidence="1">
    <location>
        <begin position="301"/>
        <end position="319"/>
    </location>
</feature>